<dbReference type="OrthoDB" id="9802752at2"/>
<dbReference type="InterPro" id="IPR036597">
    <property type="entry name" value="Fido-like_dom_sf"/>
</dbReference>
<reference evidence="2" key="1">
    <citation type="submission" date="2019-08" db="EMBL/GenBank/DDBJ databases">
        <title>Carotenoids and Carotenoid Binding Proteins in the Halophilic Cyanobacterium Euhalothece sp. ZM00.</title>
        <authorList>
            <person name="Cho S.M."/>
            <person name="Song J.Y."/>
            <person name="Park Y.-I."/>
        </authorList>
    </citation>
    <scope>NUCLEOTIDE SEQUENCE [LARGE SCALE GENOMIC DNA]</scope>
    <source>
        <strain evidence="2">Z-M001</strain>
    </source>
</reference>
<dbReference type="PIRSF" id="PIRSF018297">
    <property type="entry name" value="Doc"/>
    <property type="match status" value="1"/>
</dbReference>
<sequence length="129" mass="14281">MTRYLTLSEVLDLHALLIQQSGGRDGIRDRGSLESAISQPQMTFGGGNLYPTVIEKASALGFSLILNHPFLDGNKRTGHAAMETFLILNGWEIEASIDEQENIILGVASGKVDRETLTQWLREHTKPFD</sequence>
<dbReference type="PANTHER" id="PTHR39426">
    <property type="entry name" value="HOMOLOGY TO DEATH-ON-CURING PROTEIN OF PHAGE P1"/>
    <property type="match status" value="1"/>
</dbReference>
<dbReference type="EMBL" id="CP042326">
    <property type="protein sequence ID" value="QDZ39327.1"/>
    <property type="molecule type" value="Genomic_DNA"/>
</dbReference>
<protein>
    <submittedName>
        <fullName evidence="2">Type II toxin-antitoxin system death-on-curing family toxin</fullName>
    </submittedName>
</protein>
<dbReference type="GO" id="GO:0016301">
    <property type="term" value="F:kinase activity"/>
    <property type="evidence" value="ECO:0007669"/>
    <property type="project" value="InterPro"/>
</dbReference>
<dbReference type="KEGG" id="enn:FRE64_04930"/>
<proteinExistence type="predicted"/>
<dbReference type="Gene3D" id="1.20.120.1870">
    <property type="entry name" value="Fic/DOC protein, Fido domain"/>
    <property type="match status" value="1"/>
</dbReference>
<dbReference type="InterPro" id="IPR003812">
    <property type="entry name" value="Fido"/>
</dbReference>
<dbReference type="InterPro" id="IPR006440">
    <property type="entry name" value="Doc"/>
</dbReference>
<gene>
    <name evidence="2" type="ORF">FRE64_04930</name>
</gene>
<dbReference type="Proteomes" id="UP000318453">
    <property type="component" value="Chromosome"/>
</dbReference>
<organism evidence="2 3">
    <name type="scientific">Euhalothece natronophila Z-M001</name>
    <dbReference type="NCBI Taxonomy" id="522448"/>
    <lineage>
        <taxon>Bacteria</taxon>
        <taxon>Bacillati</taxon>
        <taxon>Cyanobacteriota</taxon>
        <taxon>Cyanophyceae</taxon>
        <taxon>Oscillatoriophycideae</taxon>
        <taxon>Chroococcales</taxon>
        <taxon>Halothecacae</taxon>
        <taxon>Halothece cluster</taxon>
        <taxon>Euhalothece</taxon>
    </lineage>
</organism>
<dbReference type="PROSITE" id="PS51459">
    <property type="entry name" value="FIDO"/>
    <property type="match status" value="1"/>
</dbReference>
<dbReference type="Pfam" id="PF02661">
    <property type="entry name" value="Fic"/>
    <property type="match status" value="1"/>
</dbReference>
<name>A0A5B8NKC9_9CHRO</name>
<dbReference type="InterPro" id="IPR053737">
    <property type="entry name" value="Type_II_TA_Toxin"/>
</dbReference>
<evidence type="ECO:0000259" key="1">
    <source>
        <dbReference type="PROSITE" id="PS51459"/>
    </source>
</evidence>
<keyword evidence="3" id="KW-1185">Reference proteome</keyword>
<dbReference type="NCBIfam" id="TIGR01550">
    <property type="entry name" value="DOC_P1"/>
    <property type="match status" value="1"/>
</dbReference>
<accession>A0A5B8NKC9</accession>
<dbReference type="RefSeq" id="WP_146294931.1">
    <property type="nucleotide sequence ID" value="NZ_CP042326.1"/>
</dbReference>
<evidence type="ECO:0000313" key="3">
    <source>
        <dbReference type="Proteomes" id="UP000318453"/>
    </source>
</evidence>
<evidence type="ECO:0000313" key="2">
    <source>
        <dbReference type="EMBL" id="QDZ39327.1"/>
    </source>
</evidence>
<feature type="domain" description="Fido" evidence="1">
    <location>
        <begin position="5"/>
        <end position="123"/>
    </location>
</feature>
<dbReference type="AlphaFoldDB" id="A0A5B8NKC9"/>
<dbReference type="SUPFAM" id="SSF140931">
    <property type="entry name" value="Fic-like"/>
    <property type="match status" value="1"/>
</dbReference>
<dbReference type="PANTHER" id="PTHR39426:SF1">
    <property type="entry name" value="HOMOLOGY TO DEATH-ON-CURING PROTEIN OF PHAGE P1"/>
    <property type="match status" value="1"/>
</dbReference>